<dbReference type="Proteomes" id="UP001159363">
    <property type="component" value="Chromosome 3"/>
</dbReference>
<evidence type="ECO:0000313" key="2">
    <source>
        <dbReference type="Proteomes" id="UP001159363"/>
    </source>
</evidence>
<organism evidence="1 2">
    <name type="scientific">Dryococelus australis</name>
    <dbReference type="NCBI Taxonomy" id="614101"/>
    <lineage>
        <taxon>Eukaryota</taxon>
        <taxon>Metazoa</taxon>
        <taxon>Ecdysozoa</taxon>
        <taxon>Arthropoda</taxon>
        <taxon>Hexapoda</taxon>
        <taxon>Insecta</taxon>
        <taxon>Pterygota</taxon>
        <taxon>Neoptera</taxon>
        <taxon>Polyneoptera</taxon>
        <taxon>Phasmatodea</taxon>
        <taxon>Verophasmatodea</taxon>
        <taxon>Anareolatae</taxon>
        <taxon>Phasmatidae</taxon>
        <taxon>Eurycanthinae</taxon>
        <taxon>Dryococelus</taxon>
    </lineage>
</organism>
<proteinExistence type="predicted"/>
<accession>A0ABQ9HWA1</accession>
<gene>
    <name evidence="1" type="ORF">PR048_007856</name>
</gene>
<evidence type="ECO:0000313" key="1">
    <source>
        <dbReference type="EMBL" id="KAJ8888366.1"/>
    </source>
</evidence>
<protein>
    <submittedName>
        <fullName evidence="1">Uncharacterized protein</fullName>
    </submittedName>
</protein>
<dbReference type="EMBL" id="JARBHB010000003">
    <property type="protein sequence ID" value="KAJ8888366.1"/>
    <property type="molecule type" value="Genomic_DNA"/>
</dbReference>
<name>A0ABQ9HWA1_9NEOP</name>
<keyword evidence="2" id="KW-1185">Reference proteome</keyword>
<comment type="caution">
    <text evidence="1">The sequence shown here is derived from an EMBL/GenBank/DDBJ whole genome shotgun (WGS) entry which is preliminary data.</text>
</comment>
<reference evidence="1 2" key="1">
    <citation type="submission" date="2023-02" db="EMBL/GenBank/DDBJ databases">
        <title>LHISI_Scaffold_Assembly.</title>
        <authorList>
            <person name="Stuart O.P."/>
            <person name="Cleave R."/>
            <person name="Magrath M.J.L."/>
            <person name="Mikheyev A.S."/>
        </authorList>
    </citation>
    <scope>NUCLEOTIDE SEQUENCE [LARGE SCALE GENOMIC DNA]</scope>
    <source>
        <strain evidence="1">Daus_M_001</strain>
        <tissue evidence="1">Leg muscle</tissue>
    </source>
</reference>
<sequence length="201" mass="21946">MTPSPPPIKALKNISLLLASLRRAAYRDRNEAGVPRFCFLLIPLLGTGHSRLLCRCVNDCFVDMRNSLTFATKMFAEHCKYNQACLIVSRDALFGCGNDLSKVSPDRQCVLCEVSNGFLEISEEGKQSGVSMSTFVKVTLCLERSPPTIVILVRHPVGLLSDICARGNRAGDAAGRQVFSGISRFYSACIPALLHTHIASL</sequence>